<protein>
    <submittedName>
        <fullName evidence="1">DUF192 domain-containing protein</fullName>
    </submittedName>
</protein>
<dbReference type="PANTHER" id="PTHR37953:SF1">
    <property type="entry name" value="UPF0127 PROTEIN MJ1496"/>
    <property type="match status" value="1"/>
</dbReference>
<name>A0A417YZQ7_9BACI</name>
<dbReference type="InterPro" id="IPR003795">
    <property type="entry name" value="DUF192"/>
</dbReference>
<accession>A0A417YZQ7</accession>
<evidence type="ECO:0000313" key="1">
    <source>
        <dbReference type="EMBL" id="RHW43168.1"/>
    </source>
</evidence>
<evidence type="ECO:0000313" key="2">
    <source>
        <dbReference type="Proteomes" id="UP000284416"/>
    </source>
</evidence>
<dbReference type="Pfam" id="PF02643">
    <property type="entry name" value="DUF192"/>
    <property type="match status" value="1"/>
</dbReference>
<dbReference type="Gene3D" id="2.60.120.1140">
    <property type="entry name" value="Protein of unknown function DUF192"/>
    <property type="match status" value="1"/>
</dbReference>
<gene>
    <name evidence="1" type="ORF">D1B31_00380</name>
</gene>
<dbReference type="InterPro" id="IPR038695">
    <property type="entry name" value="Saro_0823-like_sf"/>
</dbReference>
<sequence length="116" mass="12959">MKVVNLSTGTEIADSVNRADSFFKRLKGLMFTKNLPAGHGLLIQPCQSIHTFFMNYPIDVVYLDGKNKIVGIDENFMPSKIGKIRREATSVLELPAGTIRNTDMKVGHCLSIKYNK</sequence>
<dbReference type="PANTHER" id="PTHR37953">
    <property type="entry name" value="UPF0127 PROTEIN MJ1496"/>
    <property type="match status" value="1"/>
</dbReference>
<reference evidence="1 2" key="1">
    <citation type="journal article" date="2017" name="Int. J. Syst. Evol. Microbiol.">
        <title>Bacillus notoginsengisoli sp. nov., a novel bacterium isolated from the rhizosphere of Panax notoginseng.</title>
        <authorList>
            <person name="Zhang M.Y."/>
            <person name="Cheng J."/>
            <person name="Cai Y."/>
            <person name="Zhang T.Y."/>
            <person name="Wu Y.Y."/>
            <person name="Manikprabhu D."/>
            <person name="Li W.J."/>
            <person name="Zhang Y.X."/>
        </authorList>
    </citation>
    <scope>NUCLEOTIDE SEQUENCE [LARGE SCALE GENOMIC DNA]</scope>
    <source>
        <strain evidence="1 2">JCM 30743</strain>
    </source>
</reference>
<comment type="caution">
    <text evidence="1">The sequence shown here is derived from an EMBL/GenBank/DDBJ whole genome shotgun (WGS) entry which is preliminary data.</text>
</comment>
<dbReference type="OrthoDB" id="9813379at2"/>
<organism evidence="1 2">
    <name type="scientific">Neobacillus notoginsengisoli</name>
    <dbReference type="NCBI Taxonomy" id="1578198"/>
    <lineage>
        <taxon>Bacteria</taxon>
        <taxon>Bacillati</taxon>
        <taxon>Bacillota</taxon>
        <taxon>Bacilli</taxon>
        <taxon>Bacillales</taxon>
        <taxon>Bacillaceae</taxon>
        <taxon>Neobacillus</taxon>
    </lineage>
</organism>
<dbReference type="EMBL" id="QWEG01000001">
    <property type="protein sequence ID" value="RHW43168.1"/>
    <property type="molecule type" value="Genomic_DNA"/>
</dbReference>
<dbReference type="AlphaFoldDB" id="A0A417YZQ7"/>
<keyword evidence="2" id="KW-1185">Reference proteome</keyword>
<proteinExistence type="predicted"/>
<dbReference type="Proteomes" id="UP000284416">
    <property type="component" value="Unassembled WGS sequence"/>
</dbReference>